<evidence type="ECO:0000313" key="1">
    <source>
        <dbReference type="EMBL" id="AMO96086.1"/>
    </source>
</evidence>
<evidence type="ECO:0000313" key="2">
    <source>
        <dbReference type="Proteomes" id="UP000072421"/>
    </source>
</evidence>
<organism evidence="1">
    <name type="scientific">Collimonas fungivorans</name>
    <dbReference type="NCBI Taxonomy" id="158899"/>
    <lineage>
        <taxon>Bacteria</taxon>
        <taxon>Pseudomonadati</taxon>
        <taxon>Pseudomonadota</taxon>
        <taxon>Betaproteobacteria</taxon>
        <taxon>Burkholderiales</taxon>
        <taxon>Oxalobacteraceae</taxon>
        <taxon>Collimonas</taxon>
    </lineage>
</organism>
<name>A0A127PE54_9BURK</name>
<protein>
    <submittedName>
        <fullName evidence="1">Uncharacterized protein</fullName>
    </submittedName>
</protein>
<dbReference type="AlphaFoldDB" id="A0A127PE54"/>
<dbReference type="Proteomes" id="UP000072421">
    <property type="component" value="Chromosome"/>
</dbReference>
<gene>
    <name evidence="1" type="ORF">CFter6_3453</name>
</gene>
<proteinExistence type="predicted"/>
<sequence length="39" mass="4907">MHYREIHIVVPHFNFPFAIFRKKNFVLMDIRFIKFLEVI</sequence>
<dbReference type="EMBL" id="CP013232">
    <property type="protein sequence ID" value="AMO96086.1"/>
    <property type="molecule type" value="Genomic_DNA"/>
</dbReference>
<accession>A0A127PE54</accession>
<reference evidence="1 2" key="1">
    <citation type="submission" date="2015-11" db="EMBL/GenBank/DDBJ databases">
        <title>Exploring the genomic traits of fungus-feeding bacterial genus Collimonas.</title>
        <authorList>
            <person name="Song C."/>
            <person name="Schmidt R."/>
            <person name="de Jager V."/>
            <person name="Krzyzanowska D."/>
            <person name="Jongedijk E."/>
            <person name="Cankar K."/>
            <person name="Beekwilder J."/>
            <person name="van Veen A."/>
            <person name="de Boer W."/>
            <person name="van Veen J.A."/>
            <person name="Garbeva P."/>
        </authorList>
    </citation>
    <scope>NUCLEOTIDE SEQUENCE [LARGE SCALE GENOMIC DNA]</scope>
    <source>
        <strain evidence="1 2">Ter6</strain>
    </source>
</reference>